<dbReference type="Proteomes" id="UP000887013">
    <property type="component" value="Unassembled WGS sequence"/>
</dbReference>
<comment type="caution">
    <text evidence="1">The sequence shown here is derived from an EMBL/GenBank/DDBJ whole genome shotgun (WGS) entry which is preliminary data.</text>
</comment>
<evidence type="ECO:0000313" key="2">
    <source>
        <dbReference type="Proteomes" id="UP000887013"/>
    </source>
</evidence>
<evidence type="ECO:0000313" key="1">
    <source>
        <dbReference type="EMBL" id="GFS71397.1"/>
    </source>
</evidence>
<reference evidence="1" key="1">
    <citation type="submission" date="2020-08" db="EMBL/GenBank/DDBJ databases">
        <title>Multicomponent nature underlies the extraordinary mechanical properties of spider dragline silk.</title>
        <authorList>
            <person name="Kono N."/>
            <person name="Nakamura H."/>
            <person name="Mori M."/>
            <person name="Yoshida Y."/>
            <person name="Ohtoshi R."/>
            <person name="Malay A.D."/>
            <person name="Moran D.A.P."/>
            <person name="Tomita M."/>
            <person name="Numata K."/>
            <person name="Arakawa K."/>
        </authorList>
    </citation>
    <scope>NUCLEOTIDE SEQUENCE</scope>
</reference>
<gene>
    <name evidence="1" type="ORF">NPIL_152781</name>
</gene>
<dbReference type="AlphaFoldDB" id="A0A8X6MPS6"/>
<protein>
    <submittedName>
        <fullName evidence="1">Uncharacterized protein</fullName>
    </submittedName>
</protein>
<dbReference type="EMBL" id="BMAW01049610">
    <property type="protein sequence ID" value="GFS71397.1"/>
    <property type="molecule type" value="Genomic_DNA"/>
</dbReference>
<sequence length="125" mass="13634">MAKGGKLENSVKGGKTVSRFWIGWQNGYYSAAPFGFIFQMIFPVGDSCAATDAGGCLVREASDDTDLGAFAHVSNKSYARVPCPNREQETFRRHHIAPPLPKVGKSFLGWASRYHGPQTQTTASH</sequence>
<keyword evidence="2" id="KW-1185">Reference proteome</keyword>
<accession>A0A8X6MPS6</accession>
<proteinExistence type="predicted"/>
<name>A0A8X6MPS6_NEPPI</name>
<organism evidence="1 2">
    <name type="scientific">Nephila pilipes</name>
    <name type="common">Giant wood spider</name>
    <name type="synonym">Nephila maculata</name>
    <dbReference type="NCBI Taxonomy" id="299642"/>
    <lineage>
        <taxon>Eukaryota</taxon>
        <taxon>Metazoa</taxon>
        <taxon>Ecdysozoa</taxon>
        <taxon>Arthropoda</taxon>
        <taxon>Chelicerata</taxon>
        <taxon>Arachnida</taxon>
        <taxon>Araneae</taxon>
        <taxon>Araneomorphae</taxon>
        <taxon>Entelegynae</taxon>
        <taxon>Araneoidea</taxon>
        <taxon>Nephilidae</taxon>
        <taxon>Nephila</taxon>
    </lineage>
</organism>